<accession>A0A0F9ETM2</accession>
<dbReference type="EMBL" id="LAZR01035563">
    <property type="protein sequence ID" value="KKL27173.1"/>
    <property type="molecule type" value="Genomic_DNA"/>
</dbReference>
<name>A0A0F9ETM2_9ZZZZ</name>
<evidence type="ECO:0000313" key="1">
    <source>
        <dbReference type="EMBL" id="KKL27173.1"/>
    </source>
</evidence>
<protein>
    <submittedName>
        <fullName evidence="1">Uncharacterized protein</fullName>
    </submittedName>
</protein>
<dbReference type="AlphaFoldDB" id="A0A0F9ETM2"/>
<reference evidence="1" key="1">
    <citation type="journal article" date="2015" name="Nature">
        <title>Complex archaea that bridge the gap between prokaryotes and eukaryotes.</title>
        <authorList>
            <person name="Spang A."/>
            <person name="Saw J.H."/>
            <person name="Jorgensen S.L."/>
            <person name="Zaremba-Niedzwiedzka K."/>
            <person name="Martijn J."/>
            <person name="Lind A.E."/>
            <person name="van Eijk R."/>
            <person name="Schleper C."/>
            <person name="Guy L."/>
            <person name="Ettema T.J."/>
        </authorList>
    </citation>
    <scope>NUCLEOTIDE SEQUENCE</scope>
</reference>
<gene>
    <name evidence="1" type="ORF">LCGC14_2387820</name>
</gene>
<organism evidence="1">
    <name type="scientific">marine sediment metagenome</name>
    <dbReference type="NCBI Taxonomy" id="412755"/>
    <lineage>
        <taxon>unclassified sequences</taxon>
        <taxon>metagenomes</taxon>
        <taxon>ecological metagenomes</taxon>
    </lineage>
</organism>
<sequence>MPLTAAQKRIYSEFQIWLDNKENSHHPTYNYDWWHNLTRPEKEAALVQFIDLVLTPRLNTQKSLIQSKLDDMLARIIRVGEARALWIP</sequence>
<proteinExistence type="predicted"/>
<comment type="caution">
    <text evidence="1">The sequence shown here is derived from an EMBL/GenBank/DDBJ whole genome shotgun (WGS) entry which is preliminary data.</text>
</comment>